<dbReference type="Gene3D" id="2.60.40.2700">
    <property type="match status" value="1"/>
</dbReference>
<organism evidence="6 7">
    <name type="scientific">Agathobaculum hominis</name>
    <dbReference type="NCBI Taxonomy" id="2763014"/>
    <lineage>
        <taxon>Bacteria</taxon>
        <taxon>Bacillati</taxon>
        <taxon>Bacillota</taxon>
        <taxon>Clostridia</taxon>
        <taxon>Eubacteriales</taxon>
        <taxon>Butyricicoccaceae</taxon>
        <taxon>Agathobaculum</taxon>
    </lineage>
</organism>
<feature type="signal peptide" evidence="3">
    <location>
        <begin position="1"/>
        <end position="25"/>
    </location>
</feature>
<comment type="caution">
    <text evidence="6">The sequence shown here is derived from an EMBL/GenBank/DDBJ whole genome shotgun (WGS) entry which is preliminary data.</text>
</comment>
<dbReference type="PROSITE" id="PS50835">
    <property type="entry name" value="IG_LIKE"/>
    <property type="match status" value="1"/>
</dbReference>
<dbReference type="Pfam" id="PF13306">
    <property type="entry name" value="LRR_5"/>
    <property type="match status" value="2"/>
</dbReference>
<dbReference type="SUPFAM" id="SSF52058">
    <property type="entry name" value="L domain-like"/>
    <property type="match status" value="1"/>
</dbReference>
<feature type="domain" description="SLH" evidence="5">
    <location>
        <begin position="865"/>
        <end position="928"/>
    </location>
</feature>
<dbReference type="InterPro" id="IPR001119">
    <property type="entry name" value="SLH_dom"/>
</dbReference>
<dbReference type="InterPro" id="IPR026906">
    <property type="entry name" value="LRR_5"/>
</dbReference>
<feature type="chain" id="PRO_5046618858" evidence="3">
    <location>
        <begin position="26"/>
        <end position="1029"/>
    </location>
</feature>
<dbReference type="PROSITE" id="PS51272">
    <property type="entry name" value="SLH"/>
    <property type="match status" value="2"/>
</dbReference>
<keyword evidence="3" id="KW-0732">Signal</keyword>
<accession>A0ABR7GKH5</accession>
<dbReference type="InterPro" id="IPR032675">
    <property type="entry name" value="LRR_dom_sf"/>
</dbReference>
<dbReference type="SUPFAM" id="SSF48726">
    <property type="entry name" value="Immunoglobulin"/>
    <property type="match status" value="1"/>
</dbReference>
<evidence type="ECO:0000313" key="7">
    <source>
        <dbReference type="Proteomes" id="UP000641741"/>
    </source>
</evidence>
<feature type="domain" description="Ig-like" evidence="4">
    <location>
        <begin position="496"/>
        <end position="585"/>
    </location>
</feature>
<feature type="domain" description="SLH" evidence="5">
    <location>
        <begin position="973"/>
        <end position="1029"/>
    </location>
</feature>
<dbReference type="Proteomes" id="UP000641741">
    <property type="component" value="Unassembled WGS sequence"/>
</dbReference>
<evidence type="ECO:0000256" key="1">
    <source>
        <dbReference type="ARBA" id="ARBA00022737"/>
    </source>
</evidence>
<evidence type="ECO:0000256" key="3">
    <source>
        <dbReference type="SAM" id="SignalP"/>
    </source>
</evidence>
<evidence type="ECO:0000259" key="5">
    <source>
        <dbReference type="PROSITE" id="PS51272"/>
    </source>
</evidence>
<keyword evidence="7" id="KW-1185">Reference proteome</keyword>
<keyword evidence="1" id="KW-0677">Repeat</keyword>
<dbReference type="PANTHER" id="PTHR45661">
    <property type="entry name" value="SURFACE ANTIGEN"/>
    <property type="match status" value="1"/>
</dbReference>
<evidence type="ECO:0000313" key="6">
    <source>
        <dbReference type="EMBL" id="MBC5694823.1"/>
    </source>
</evidence>
<dbReference type="Gene3D" id="3.80.10.10">
    <property type="entry name" value="Ribonuclease Inhibitor"/>
    <property type="match status" value="2"/>
</dbReference>
<evidence type="ECO:0000256" key="2">
    <source>
        <dbReference type="SAM" id="MobiDB-lite"/>
    </source>
</evidence>
<dbReference type="InterPro" id="IPR053139">
    <property type="entry name" value="Surface_bspA-like"/>
</dbReference>
<gene>
    <name evidence="6" type="ORF">H8S02_02510</name>
</gene>
<dbReference type="Pfam" id="PF18998">
    <property type="entry name" value="Flg_new_2"/>
    <property type="match status" value="1"/>
</dbReference>
<reference evidence="6 7" key="1">
    <citation type="submission" date="2020-08" db="EMBL/GenBank/DDBJ databases">
        <title>Genome public.</title>
        <authorList>
            <person name="Liu C."/>
            <person name="Sun Q."/>
        </authorList>
    </citation>
    <scope>NUCLEOTIDE SEQUENCE [LARGE SCALE GENOMIC DNA]</scope>
    <source>
        <strain evidence="6 7">M2</strain>
    </source>
</reference>
<name>A0ABR7GKH5_9FIRM</name>
<dbReference type="InterPro" id="IPR044060">
    <property type="entry name" value="Bacterial_rp_domain"/>
</dbReference>
<dbReference type="InterPro" id="IPR036179">
    <property type="entry name" value="Ig-like_dom_sf"/>
</dbReference>
<dbReference type="PANTHER" id="PTHR45661:SF3">
    <property type="entry name" value="IG-LIKE DOMAIN-CONTAINING PROTEIN"/>
    <property type="match status" value="1"/>
</dbReference>
<feature type="region of interest" description="Disordered" evidence="2">
    <location>
        <begin position="768"/>
        <end position="796"/>
    </location>
</feature>
<evidence type="ECO:0000259" key="4">
    <source>
        <dbReference type="PROSITE" id="PS50835"/>
    </source>
</evidence>
<sequence length="1029" mass="107810">MKKRLLSAILSFCMLLTMAPTVAFAADGDDEAAPQNNSVLEGSCGAAGSESNVTWKLTPNNEDNENPTYTLTISGSGAMADYTANINNAKATQPWRASATGVEIKKITNVVVSEDVTSIGAFAFNGLTGVSEYDIGANVSTIKRWALETSAAKVFNLNENTNFKTDDNGVLFNKDGTTLIAYPGDSTVRDEYTVPSAVTAISDGAFVGCPIKKLTIGNNVTTELPSWSFNGGELEELDVNCPFGSDTFAQITTLKKVTLRDSITKIPEKAFLNCTGLQTVSIPSGLTKIGSQAFFGCSSLQDVTLPASLTEIGYQAFRDCDALTSIIFPDSLTKIGESAFSGCTGLTYISYGNGIDDIGGNAFGGCTGVKVIDLHRATQIGELYNNGANNGDSALTHACIKDTQYVKYYLRTESQANSVKGNLEWGKGGAGKGNTTNTYYILTATDAVPDYTGQTETPKRAGYTFGKWEAVDDVSQGSTTTKNVFTDADSWSLASPAVTVSPASANTYVGGSAVTLTATVSEPVDGFTYSYQWYSNTSNSTEGGTKIFEATSATYSPNITAVGTTYYYCVVTVKNGSDTASATTAVVPVTVAKQAGSVTISNNKTAATYGDKPFTFTYTANKAATVTSSNTSVATVQDNNGTVTVTIVGAGTTEISVGFAGGTDYSAASDKFTLTVNKATPSIKISATPDTLTGGGSVELTVSGVPTEGQLAVTCDNDIKVTEKDGKYTAALPNETKDYTFKAAYTGTDLYNNASDTCVVSVTYKGSSHHSSSSSSSSTSNTVSASTASNGKVSLDKSTAKKGNTVTVTVTPDAGYQLDKLTVTDAKGKTVDVTDKGNGKYTFTMPEGKVTVTPTFSKIEDVKPSKNGFDDVASSDWFADAVKYVSDKGLMSGTGSDKFAPSATTTRAMLMTVLARYAGEDTTGGATWYEKGMEWAKAKGVSDGTNPNANITREQLVTMLYRYAGSPKADGKFDSFSDAASVSTYAADAMQWAVANGIVNGSDGKLNPQNNATRAEVAAILMRFCEMSK</sequence>
<feature type="compositionally biased region" description="Low complexity" evidence="2">
    <location>
        <begin position="769"/>
        <end position="790"/>
    </location>
</feature>
<proteinExistence type="predicted"/>
<protein>
    <submittedName>
        <fullName evidence="6">Leucine-rich repeat protein</fullName>
    </submittedName>
</protein>
<dbReference type="InterPro" id="IPR007110">
    <property type="entry name" value="Ig-like_dom"/>
</dbReference>
<dbReference type="EMBL" id="JACOPK010000002">
    <property type="protein sequence ID" value="MBC5694823.1"/>
    <property type="molecule type" value="Genomic_DNA"/>
</dbReference>
<dbReference type="Pfam" id="PF00395">
    <property type="entry name" value="SLH"/>
    <property type="match status" value="2"/>
</dbReference>
<dbReference type="Gene3D" id="2.60.40.1080">
    <property type="match status" value="1"/>
</dbReference>